<evidence type="ECO:0000256" key="1">
    <source>
        <dbReference type="SAM" id="MobiDB-lite"/>
    </source>
</evidence>
<dbReference type="Pfam" id="PF00567">
    <property type="entry name" value="TUDOR"/>
    <property type="match status" value="1"/>
</dbReference>
<dbReference type="Gene3D" id="2.30.30.140">
    <property type="match status" value="1"/>
</dbReference>
<dbReference type="AlphaFoldDB" id="A0A7R9LXH4"/>
<dbReference type="EMBL" id="OC918518">
    <property type="protein sequence ID" value="CAD7649566.1"/>
    <property type="molecule type" value="Genomic_DNA"/>
</dbReference>
<name>A0A7R9LXH4_9ACAR</name>
<evidence type="ECO:0000313" key="3">
    <source>
        <dbReference type="EMBL" id="CAD7649566.1"/>
    </source>
</evidence>
<gene>
    <name evidence="3" type="ORF">ONB1V03_LOCUS7352</name>
</gene>
<dbReference type="PANTHER" id="PTHR22948:SF29">
    <property type="entry name" value="FI02030P-RELATED"/>
    <property type="match status" value="1"/>
</dbReference>
<dbReference type="EMBL" id="CAJPVJ010003693">
    <property type="protein sequence ID" value="CAG2167856.1"/>
    <property type="molecule type" value="Genomic_DNA"/>
</dbReference>
<evidence type="ECO:0000259" key="2">
    <source>
        <dbReference type="Pfam" id="PF00567"/>
    </source>
</evidence>
<dbReference type="SUPFAM" id="SSF63748">
    <property type="entry name" value="Tudor/PWWP/MBT"/>
    <property type="match status" value="1"/>
</dbReference>
<dbReference type="InterPro" id="IPR035437">
    <property type="entry name" value="SNase_OB-fold_sf"/>
</dbReference>
<dbReference type="GO" id="GO:0005737">
    <property type="term" value="C:cytoplasm"/>
    <property type="evidence" value="ECO:0007669"/>
    <property type="project" value="UniProtKB-ARBA"/>
</dbReference>
<feature type="domain" description="Tudor" evidence="2">
    <location>
        <begin position="209"/>
        <end position="333"/>
    </location>
</feature>
<feature type="compositionally biased region" description="Pro residues" evidence="1">
    <location>
        <begin position="117"/>
        <end position="127"/>
    </location>
</feature>
<dbReference type="InterPro" id="IPR002999">
    <property type="entry name" value="Tudor"/>
</dbReference>
<dbReference type="InterPro" id="IPR050621">
    <property type="entry name" value="Tudor_domain_containing"/>
</dbReference>
<protein>
    <recommendedName>
        <fullName evidence="2">Tudor domain-containing protein</fullName>
    </recommendedName>
</protein>
<dbReference type="OrthoDB" id="6498296at2759"/>
<reference evidence="3" key="1">
    <citation type="submission" date="2020-11" db="EMBL/GenBank/DDBJ databases">
        <authorList>
            <person name="Tran Van P."/>
        </authorList>
    </citation>
    <scope>NUCLEOTIDE SEQUENCE</scope>
</reference>
<evidence type="ECO:0000313" key="4">
    <source>
        <dbReference type="Proteomes" id="UP000728032"/>
    </source>
</evidence>
<proteinExistence type="predicted"/>
<accession>A0A7R9LXH4</accession>
<organism evidence="3">
    <name type="scientific">Oppiella nova</name>
    <dbReference type="NCBI Taxonomy" id="334625"/>
    <lineage>
        <taxon>Eukaryota</taxon>
        <taxon>Metazoa</taxon>
        <taxon>Ecdysozoa</taxon>
        <taxon>Arthropoda</taxon>
        <taxon>Chelicerata</taxon>
        <taxon>Arachnida</taxon>
        <taxon>Acari</taxon>
        <taxon>Acariformes</taxon>
        <taxon>Sarcoptiformes</taxon>
        <taxon>Oribatida</taxon>
        <taxon>Brachypylina</taxon>
        <taxon>Oppioidea</taxon>
        <taxon>Oppiidae</taxon>
        <taxon>Oppiella</taxon>
    </lineage>
</organism>
<dbReference type="PANTHER" id="PTHR22948">
    <property type="entry name" value="TUDOR DOMAIN CONTAINING PROTEIN"/>
    <property type="match status" value="1"/>
</dbReference>
<sequence length="405" mass="44192">MASFGTQRSHQSMMSPNESSVVWIERIISILSENKLKPWFDVGIKAEYQRRYGQPLPDDWIRVLEECGRDVIEVNVQNYSNVSKTFIALPIKSVRKSTGASTPSAPTAAAKPMDTSSPPPVPTAPVTPPKVQQIVPKAMPSDAPTVAIPAPKTPTNGSTNGGPKGRVIDAAGDERAVDAFAGNDNVLAGSRPIPAPVLPSVNPTPTRNEDFYDVVVLLVATPKNFIVVPFDNVSIGSAFAELKQRMHDFYERDDNRIDLTADVVSEGLYVAGKARECWYRMEVKNVISREPFQVVTYLCDYGEHLTLDVKDIQPLYNTFRDLPAQAIRASLAGVEPLGADWDVMTSVEFRKLVESRPFVATVYAINSVDEQPVLSLSLCDTSGAEDVYISAELVKKGLAKAVVSV</sequence>
<dbReference type="Gene3D" id="2.40.50.90">
    <property type="match status" value="1"/>
</dbReference>
<keyword evidence="4" id="KW-1185">Reference proteome</keyword>
<feature type="compositionally biased region" description="Low complexity" evidence="1">
    <location>
        <begin position="96"/>
        <end position="116"/>
    </location>
</feature>
<feature type="region of interest" description="Disordered" evidence="1">
    <location>
        <begin position="95"/>
        <end position="127"/>
    </location>
</feature>
<dbReference type="Proteomes" id="UP000728032">
    <property type="component" value="Unassembled WGS sequence"/>
</dbReference>